<dbReference type="Pfam" id="PF16850">
    <property type="entry name" value="Inhibitor_I66"/>
    <property type="match status" value="1"/>
</dbReference>
<evidence type="ECO:0008006" key="3">
    <source>
        <dbReference type="Google" id="ProtNLM"/>
    </source>
</evidence>
<name>A0A4Q2DJ68_9AGAR</name>
<dbReference type="CDD" id="cd23428">
    <property type="entry name" value="beta-trefoil_Ricin_SPI"/>
    <property type="match status" value="1"/>
</dbReference>
<dbReference type="Gene3D" id="2.80.10.50">
    <property type="match status" value="1"/>
</dbReference>
<dbReference type="GO" id="GO:0004867">
    <property type="term" value="F:serine-type endopeptidase inhibitor activity"/>
    <property type="evidence" value="ECO:0007669"/>
    <property type="project" value="InterPro"/>
</dbReference>
<dbReference type="AlphaFoldDB" id="A0A4Q2DJ68"/>
<evidence type="ECO:0000313" key="2">
    <source>
        <dbReference type="Proteomes" id="UP000290288"/>
    </source>
</evidence>
<evidence type="ECO:0000313" key="1">
    <source>
        <dbReference type="EMBL" id="RXW19943.1"/>
    </source>
</evidence>
<comment type="caution">
    <text evidence="1">The sequence shown here is derived from an EMBL/GenBank/DDBJ whole genome shotgun (WGS) entry which is preliminary data.</text>
</comment>
<accession>A0A4Q2DJ68</accession>
<keyword evidence="2" id="KW-1185">Reference proteome</keyword>
<reference evidence="1 2" key="1">
    <citation type="submission" date="2019-01" db="EMBL/GenBank/DDBJ databases">
        <title>Draft genome sequence of Psathyrella aberdarensis IHI B618.</title>
        <authorList>
            <person name="Buettner E."/>
            <person name="Kellner H."/>
        </authorList>
    </citation>
    <scope>NUCLEOTIDE SEQUENCE [LARGE SCALE GENOMIC DNA]</scope>
    <source>
        <strain evidence="1 2">IHI B618</strain>
    </source>
</reference>
<dbReference type="EMBL" id="SDEE01000175">
    <property type="protein sequence ID" value="RXW19943.1"/>
    <property type="molecule type" value="Genomic_DNA"/>
</dbReference>
<dbReference type="STRING" id="2316362.A0A4Q2DJ68"/>
<gene>
    <name evidence="1" type="ORF">EST38_g5922</name>
</gene>
<dbReference type="InterPro" id="IPR031755">
    <property type="entry name" value="Inhibitor_I66"/>
</dbReference>
<organism evidence="1 2">
    <name type="scientific">Candolleomyces aberdarensis</name>
    <dbReference type="NCBI Taxonomy" id="2316362"/>
    <lineage>
        <taxon>Eukaryota</taxon>
        <taxon>Fungi</taxon>
        <taxon>Dikarya</taxon>
        <taxon>Basidiomycota</taxon>
        <taxon>Agaricomycotina</taxon>
        <taxon>Agaricomycetes</taxon>
        <taxon>Agaricomycetidae</taxon>
        <taxon>Agaricales</taxon>
        <taxon>Agaricineae</taxon>
        <taxon>Psathyrellaceae</taxon>
        <taxon>Candolleomyces</taxon>
    </lineage>
</organism>
<sequence length="154" mass="17209">MTLENGTYIIINQLTKGPIGGAEQVGDLSKVISLPGGVRPPLWKLTKERDGLYRLTQEPGAPVEIDRLLFLSDRDEDKDRATWKVEHVPQQGRNAYIITNAKSDGPSSGWVVTDYELYTQVAVRPLIVFPTYPPRYPPGEVFDIVRVNSDDDAN</sequence>
<protein>
    <recommendedName>
        <fullName evidence="3">Serine protease inhibitor</fullName>
    </recommendedName>
</protein>
<dbReference type="OrthoDB" id="3439489at2759"/>
<dbReference type="Proteomes" id="UP000290288">
    <property type="component" value="Unassembled WGS sequence"/>
</dbReference>
<proteinExistence type="predicted"/>